<sequence>MAIDLAWILVTDVHGSACTDPRCMGAPMKPHDALRPQAYSMKAGAEQHHPFAGKTVLKAPDEGCRRT</sequence>
<accession>A0A0W8FF35</accession>
<dbReference type="AlphaFoldDB" id="A0A0W8FF35"/>
<name>A0A0W8FF35_9ZZZZ</name>
<gene>
    <name evidence="1" type="ORF">ASZ90_010820</name>
</gene>
<comment type="caution">
    <text evidence="1">The sequence shown here is derived from an EMBL/GenBank/DDBJ whole genome shotgun (WGS) entry which is preliminary data.</text>
</comment>
<dbReference type="EMBL" id="LNQE01001287">
    <property type="protein sequence ID" value="KUG19466.1"/>
    <property type="molecule type" value="Genomic_DNA"/>
</dbReference>
<evidence type="ECO:0000313" key="1">
    <source>
        <dbReference type="EMBL" id="KUG19466.1"/>
    </source>
</evidence>
<organism evidence="1">
    <name type="scientific">hydrocarbon metagenome</name>
    <dbReference type="NCBI Taxonomy" id="938273"/>
    <lineage>
        <taxon>unclassified sequences</taxon>
        <taxon>metagenomes</taxon>
        <taxon>ecological metagenomes</taxon>
    </lineage>
</organism>
<proteinExistence type="predicted"/>
<reference evidence="1" key="1">
    <citation type="journal article" date="2015" name="Proc. Natl. Acad. Sci. U.S.A.">
        <title>Networks of energetic and metabolic interactions define dynamics in microbial communities.</title>
        <authorList>
            <person name="Embree M."/>
            <person name="Liu J.K."/>
            <person name="Al-Bassam M.M."/>
            <person name="Zengler K."/>
        </authorList>
    </citation>
    <scope>NUCLEOTIDE SEQUENCE</scope>
</reference>
<protein>
    <submittedName>
        <fullName evidence="1">Uncharacterized protein</fullName>
    </submittedName>
</protein>